<dbReference type="Gene3D" id="2.30.30.100">
    <property type="match status" value="1"/>
</dbReference>
<name>Q4J9G0_SULAC</name>
<evidence type="ECO:0000256" key="2">
    <source>
        <dbReference type="ARBA" id="ARBA00021121"/>
    </source>
</evidence>
<proteinExistence type="inferred from homology"/>
<protein>
    <recommendedName>
        <fullName evidence="2">Putative snRNP Sm-like protein</fullName>
    </recommendedName>
</protein>
<reference evidence="5 6" key="1">
    <citation type="journal article" date="2005" name="J. Bacteriol.">
        <title>The genome of Sulfolobus acidocaldarius, a model organism of the Crenarchaeota.</title>
        <authorList>
            <person name="Chen L."/>
            <person name="Brugger K."/>
            <person name="Skovgaard M."/>
            <person name="Redder P."/>
            <person name="She Q."/>
            <person name="Torarinsson E."/>
            <person name="Greve B."/>
            <person name="Awayez M."/>
            <person name="Zibat A."/>
            <person name="Klenk H.-P."/>
            <person name="Garrett R.A."/>
        </authorList>
    </citation>
    <scope>NUCLEOTIDE SEQUENCE [LARGE SCALE GENOMIC DNA]</scope>
    <source>
        <strain evidence="6">ATCC 33909 / DSM 639 / JCM 8929 / NBRC 15157 / NCIMB 11770</strain>
    </source>
</reference>
<dbReference type="SUPFAM" id="SSF50182">
    <property type="entry name" value="Sm-like ribonucleoproteins"/>
    <property type="match status" value="1"/>
</dbReference>
<dbReference type="HOGENOM" id="CLU_076902_11_1_2"/>
<dbReference type="EMBL" id="CP000077">
    <property type="protein sequence ID" value="AAY80570.1"/>
    <property type="molecule type" value="Genomic_DNA"/>
</dbReference>
<evidence type="ECO:0000259" key="4">
    <source>
        <dbReference type="PROSITE" id="PS52002"/>
    </source>
</evidence>
<keyword evidence="6" id="KW-1185">Reference proteome</keyword>
<dbReference type="PANTHER" id="PTHR10553">
    <property type="entry name" value="SMALL NUCLEAR RIBONUCLEOPROTEIN"/>
    <property type="match status" value="1"/>
</dbReference>
<dbReference type="SMART" id="SM00651">
    <property type="entry name" value="Sm"/>
    <property type="match status" value="1"/>
</dbReference>
<dbReference type="InterPro" id="IPR022901">
    <property type="entry name" value="snRNP_Sm-like_arc"/>
</dbReference>
<sequence length="79" mass="8534">MIVGVIVSETAHKVLAESLGSTVLVKLKGEKIVRGTLKSYDMHMNLVLENSEEIMNDGSTRKVGTIVIRGDNVILVSPV</sequence>
<dbReference type="InterPro" id="IPR001163">
    <property type="entry name" value="Sm_dom_euk/arc"/>
</dbReference>
<dbReference type="InterPro" id="IPR010920">
    <property type="entry name" value="LSM_dom_sf"/>
</dbReference>
<accession>Q4J9G0</accession>
<evidence type="ECO:0000313" key="5">
    <source>
        <dbReference type="EMBL" id="AAY80570.1"/>
    </source>
</evidence>
<dbReference type="PANTHER" id="PTHR10553:SF5">
    <property type="entry name" value="U6 SNRNA-ASSOCIATED SM-LIKE PROTEIN LSM7"/>
    <property type="match status" value="1"/>
</dbReference>
<dbReference type="CDD" id="cd01731">
    <property type="entry name" value="archaeal_Sm1"/>
    <property type="match status" value="1"/>
</dbReference>
<dbReference type="GO" id="GO:0003723">
    <property type="term" value="F:RNA binding"/>
    <property type="evidence" value="ECO:0007669"/>
    <property type="project" value="InterPro"/>
</dbReference>
<comment type="similarity">
    <text evidence="1">Belongs to the snRNP Sm proteins family.</text>
</comment>
<dbReference type="InterPro" id="IPR047575">
    <property type="entry name" value="Sm"/>
</dbReference>
<evidence type="ECO:0000313" key="6">
    <source>
        <dbReference type="Proteomes" id="UP000001018"/>
    </source>
</evidence>
<gene>
    <name evidence="5" type="ordered locus">Saci_1224</name>
</gene>
<dbReference type="STRING" id="330779.Saci_1224"/>
<evidence type="ECO:0000256" key="1">
    <source>
        <dbReference type="ARBA" id="ARBA00006850"/>
    </source>
</evidence>
<evidence type="ECO:0000256" key="3">
    <source>
        <dbReference type="ARBA" id="ARBA00023274"/>
    </source>
</evidence>
<keyword evidence="3" id="KW-0687">Ribonucleoprotein</keyword>
<dbReference type="KEGG" id="sai:Saci_1224"/>
<dbReference type="Proteomes" id="UP000001018">
    <property type="component" value="Chromosome"/>
</dbReference>
<dbReference type="eggNOG" id="arCOG00998">
    <property type="taxonomic scope" value="Archaea"/>
</dbReference>
<dbReference type="InterPro" id="IPR044641">
    <property type="entry name" value="Lsm7/SmG-like"/>
</dbReference>
<dbReference type="PROSITE" id="PS52002">
    <property type="entry name" value="SM"/>
    <property type="match status" value="1"/>
</dbReference>
<organism evidence="5 6">
    <name type="scientific">Sulfolobus acidocaldarius (strain ATCC 33909 / DSM 639 / JCM 8929 / NBRC 15157 / NCIMB 11770)</name>
    <dbReference type="NCBI Taxonomy" id="330779"/>
    <lineage>
        <taxon>Archaea</taxon>
        <taxon>Thermoproteota</taxon>
        <taxon>Thermoprotei</taxon>
        <taxon>Sulfolobales</taxon>
        <taxon>Sulfolobaceae</taxon>
        <taxon>Sulfolobus</taxon>
    </lineage>
</organism>
<dbReference type="PATRIC" id="fig|330779.12.peg.1186"/>
<dbReference type="Pfam" id="PF01423">
    <property type="entry name" value="LSM"/>
    <property type="match status" value="1"/>
</dbReference>
<dbReference type="GO" id="GO:1990904">
    <property type="term" value="C:ribonucleoprotein complex"/>
    <property type="evidence" value="ECO:0007669"/>
    <property type="project" value="UniProtKB-KW"/>
</dbReference>
<dbReference type="AlphaFoldDB" id="Q4J9G0"/>
<feature type="domain" description="Sm" evidence="4">
    <location>
        <begin position="10"/>
        <end position="79"/>
    </location>
</feature>